<gene>
    <name evidence="1" type="ORF">VEx25_2075</name>
</gene>
<name>A0ABM9WSN5_VIBAE</name>
<keyword evidence="2" id="KW-1185">Reference proteome</keyword>
<organism evidence="1 2">
    <name type="scientific">Vibrio antiquarius (strain Ex25)</name>
    <dbReference type="NCBI Taxonomy" id="150340"/>
    <lineage>
        <taxon>Bacteria</taxon>
        <taxon>Pseudomonadati</taxon>
        <taxon>Pseudomonadota</taxon>
        <taxon>Gammaproteobacteria</taxon>
        <taxon>Vibrionales</taxon>
        <taxon>Vibrionaceae</taxon>
        <taxon>Vibrio</taxon>
        <taxon>Vibrio diabolicus subgroup</taxon>
    </lineage>
</organism>
<sequence>ILTFWHCMMQKQTLTSSSTKLKRAICWLTILLTK</sequence>
<dbReference type="Proteomes" id="UP000242664">
    <property type="component" value="Unassembled WGS sequence"/>
</dbReference>
<proteinExistence type="predicted"/>
<feature type="non-terminal residue" evidence="1">
    <location>
        <position position="1"/>
    </location>
</feature>
<evidence type="ECO:0000313" key="1">
    <source>
        <dbReference type="EMBL" id="EDN56249.1"/>
    </source>
</evidence>
<dbReference type="EMBL" id="DS267843">
    <property type="protein sequence ID" value="EDN56249.1"/>
    <property type="molecule type" value="Genomic_DNA"/>
</dbReference>
<reference evidence="2" key="1">
    <citation type="submission" date="2006-10" db="EMBL/GenBank/DDBJ databases">
        <authorList>
            <person name="Heidelberg J."/>
            <person name="Sebastian Y."/>
        </authorList>
    </citation>
    <scope>NUCLEOTIDE SEQUENCE [LARGE SCALE GENOMIC DNA]</scope>
    <source>
        <strain evidence="2">EX25</strain>
    </source>
</reference>
<accession>A0ABM9WSN5</accession>
<evidence type="ECO:0000313" key="2">
    <source>
        <dbReference type="Proteomes" id="UP000242664"/>
    </source>
</evidence>
<protein>
    <submittedName>
        <fullName evidence="1">Uncharacterized protein</fullName>
    </submittedName>
</protein>